<reference evidence="1 2" key="1">
    <citation type="submission" date="2023-06" db="EMBL/GenBank/DDBJ databases">
        <authorList>
            <person name="Oyuntsetseg B."/>
            <person name="Kim S.B."/>
        </authorList>
    </citation>
    <scope>NUCLEOTIDE SEQUENCE [LARGE SCALE GENOMIC DNA]</scope>
    <source>
        <strain evidence="1 2">2-15</strain>
    </source>
</reference>
<organism evidence="1 2">
    <name type="scientific">Amycolatopsis carbonis</name>
    <dbReference type="NCBI Taxonomy" id="715471"/>
    <lineage>
        <taxon>Bacteria</taxon>
        <taxon>Bacillati</taxon>
        <taxon>Actinomycetota</taxon>
        <taxon>Actinomycetes</taxon>
        <taxon>Pseudonocardiales</taxon>
        <taxon>Pseudonocardiaceae</taxon>
        <taxon>Amycolatopsis</taxon>
    </lineage>
</organism>
<name>A0A9Y2IAB9_9PSEU</name>
<dbReference type="RefSeq" id="WP_285967478.1">
    <property type="nucleotide sequence ID" value="NZ_CP127294.1"/>
</dbReference>
<gene>
    <name evidence="1" type="ORF">QRX50_35565</name>
</gene>
<dbReference type="EMBL" id="CP127294">
    <property type="protein sequence ID" value="WIX76730.1"/>
    <property type="molecule type" value="Genomic_DNA"/>
</dbReference>
<evidence type="ECO:0000313" key="2">
    <source>
        <dbReference type="Proteomes" id="UP001236014"/>
    </source>
</evidence>
<proteinExistence type="predicted"/>
<accession>A0A9Y2IAB9</accession>
<sequence>MTVCEVWEASGVDGGWWMRTEQMARRLIAERRAGSRGWRFQGHRTHGNRVAREGCLLGPKPSVRHAYIG</sequence>
<dbReference type="AlphaFoldDB" id="A0A9Y2IAB9"/>
<dbReference type="KEGG" id="acab:QRX50_35565"/>
<dbReference type="Proteomes" id="UP001236014">
    <property type="component" value="Chromosome"/>
</dbReference>
<evidence type="ECO:0000313" key="1">
    <source>
        <dbReference type="EMBL" id="WIX76730.1"/>
    </source>
</evidence>
<protein>
    <submittedName>
        <fullName evidence="1">Uncharacterized protein</fullName>
    </submittedName>
</protein>
<keyword evidence="2" id="KW-1185">Reference proteome</keyword>